<dbReference type="Gene3D" id="1.10.10.10">
    <property type="entry name" value="Winged helix-like DNA-binding domain superfamily/Winged helix DNA-binding domain"/>
    <property type="match status" value="1"/>
</dbReference>
<dbReference type="InterPro" id="IPR001845">
    <property type="entry name" value="HTH_ArsR_DNA-bd_dom"/>
</dbReference>
<protein>
    <recommendedName>
        <fullName evidence="4">HTH arsR-type domain-containing protein</fullName>
    </recommendedName>
</protein>
<dbReference type="EMBL" id="NOVD01000109">
    <property type="protein sequence ID" value="PCK21416.1"/>
    <property type="molecule type" value="Genomic_DNA"/>
</dbReference>
<evidence type="ECO:0000313" key="6">
    <source>
        <dbReference type="Proteomes" id="UP000230886"/>
    </source>
</evidence>
<dbReference type="PROSITE" id="PS50987">
    <property type="entry name" value="HTH_ARSR_2"/>
    <property type="match status" value="1"/>
</dbReference>
<organism evidence="5 6">
    <name type="scientific">Rhodococcus qingshengii</name>
    <dbReference type="NCBI Taxonomy" id="334542"/>
    <lineage>
        <taxon>Bacteria</taxon>
        <taxon>Bacillati</taxon>
        <taxon>Actinomycetota</taxon>
        <taxon>Actinomycetes</taxon>
        <taxon>Mycobacteriales</taxon>
        <taxon>Nocardiaceae</taxon>
        <taxon>Rhodococcus</taxon>
        <taxon>Rhodococcus erythropolis group</taxon>
    </lineage>
</organism>
<dbReference type="PANTHER" id="PTHR33154:SF33">
    <property type="entry name" value="TRANSCRIPTIONAL REPRESSOR SDPR"/>
    <property type="match status" value="1"/>
</dbReference>
<reference evidence="5 6" key="1">
    <citation type="submission" date="2017-07" db="EMBL/GenBank/DDBJ databases">
        <title>Draft sequence of Rhodococcus enclensis 23b-28.</title>
        <authorList>
            <person name="Besaury L."/>
            <person name="Sancelme M."/>
            <person name="Amato P."/>
            <person name="Lallement A."/>
            <person name="Delort A.-M."/>
        </authorList>
    </citation>
    <scope>NUCLEOTIDE SEQUENCE [LARGE SCALE GENOMIC DNA]</scope>
    <source>
        <strain evidence="5 6">23b-28</strain>
    </source>
</reference>
<dbReference type="InterPro" id="IPR036388">
    <property type="entry name" value="WH-like_DNA-bd_sf"/>
</dbReference>
<dbReference type="AlphaFoldDB" id="A0A2A5IWC4"/>
<feature type="domain" description="HTH arsR-type" evidence="4">
    <location>
        <begin position="10"/>
        <end position="102"/>
    </location>
</feature>
<keyword evidence="3" id="KW-0804">Transcription</keyword>
<accession>A0A2A5IWC4</accession>
<dbReference type="GO" id="GO:0003700">
    <property type="term" value="F:DNA-binding transcription factor activity"/>
    <property type="evidence" value="ECO:0007669"/>
    <property type="project" value="InterPro"/>
</dbReference>
<sequence>MSSPDPIPGLADLDRLDAVFAALSHRTRRAILVTLLAHGGSRTSGKIAGRMDNSWQTTSRHLRQLEEAGLITVGLQGRERIYSLDSAFMLDALDHWGDRFRP</sequence>
<dbReference type="PRINTS" id="PR00778">
    <property type="entry name" value="HTHARSR"/>
</dbReference>
<dbReference type="RefSeq" id="WP_099699160.1">
    <property type="nucleotide sequence ID" value="NZ_NOVD01000109.1"/>
</dbReference>
<evidence type="ECO:0000256" key="2">
    <source>
        <dbReference type="ARBA" id="ARBA00023125"/>
    </source>
</evidence>
<evidence type="ECO:0000256" key="3">
    <source>
        <dbReference type="ARBA" id="ARBA00023163"/>
    </source>
</evidence>
<evidence type="ECO:0000313" key="5">
    <source>
        <dbReference type="EMBL" id="PCK21416.1"/>
    </source>
</evidence>
<name>A0A2A5IWC4_RHOSG</name>
<dbReference type="SUPFAM" id="SSF46785">
    <property type="entry name" value="Winged helix' DNA-binding domain"/>
    <property type="match status" value="1"/>
</dbReference>
<evidence type="ECO:0000259" key="4">
    <source>
        <dbReference type="PROSITE" id="PS50987"/>
    </source>
</evidence>
<dbReference type="InterPro" id="IPR011991">
    <property type="entry name" value="ArsR-like_HTH"/>
</dbReference>
<proteinExistence type="predicted"/>
<dbReference type="SMART" id="SM00418">
    <property type="entry name" value="HTH_ARSR"/>
    <property type="match status" value="1"/>
</dbReference>
<dbReference type="GO" id="GO:0003677">
    <property type="term" value="F:DNA binding"/>
    <property type="evidence" value="ECO:0007669"/>
    <property type="project" value="UniProtKB-KW"/>
</dbReference>
<dbReference type="CDD" id="cd00090">
    <property type="entry name" value="HTH_ARSR"/>
    <property type="match status" value="1"/>
</dbReference>
<dbReference type="Proteomes" id="UP000230886">
    <property type="component" value="Unassembled WGS sequence"/>
</dbReference>
<dbReference type="Pfam" id="PF12840">
    <property type="entry name" value="HTH_20"/>
    <property type="match status" value="1"/>
</dbReference>
<dbReference type="InterPro" id="IPR036390">
    <property type="entry name" value="WH_DNA-bd_sf"/>
</dbReference>
<gene>
    <name evidence="5" type="ORF">CHR55_33920</name>
</gene>
<keyword evidence="2" id="KW-0238">DNA-binding</keyword>
<keyword evidence="1" id="KW-0805">Transcription regulation</keyword>
<evidence type="ECO:0000256" key="1">
    <source>
        <dbReference type="ARBA" id="ARBA00023015"/>
    </source>
</evidence>
<dbReference type="PANTHER" id="PTHR33154">
    <property type="entry name" value="TRANSCRIPTIONAL REGULATOR, ARSR FAMILY"/>
    <property type="match status" value="1"/>
</dbReference>
<comment type="caution">
    <text evidence="5">The sequence shown here is derived from an EMBL/GenBank/DDBJ whole genome shotgun (WGS) entry which is preliminary data.</text>
</comment>
<dbReference type="NCBIfam" id="NF033788">
    <property type="entry name" value="HTH_metalloreg"/>
    <property type="match status" value="1"/>
</dbReference>
<dbReference type="InterPro" id="IPR051081">
    <property type="entry name" value="HTH_MetalResp_TranReg"/>
</dbReference>